<keyword evidence="1" id="KW-0812">Transmembrane</keyword>
<feature type="transmembrane region" description="Helical" evidence="1">
    <location>
        <begin position="228"/>
        <end position="252"/>
    </location>
</feature>
<dbReference type="Proteomes" id="UP000199150">
    <property type="component" value="Unassembled WGS sequence"/>
</dbReference>
<gene>
    <name evidence="2" type="ORF">SAMN02927928_0823</name>
</gene>
<feature type="transmembrane region" description="Helical" evidence="1">
    <location>
        <begin position="150"/>
        <end position="170"/>
    </location>
</feature>
<keyword evidence="3" id="KW-1185">Reference proteome</keyword>
<sequence>MKALKAAVVFVPQAWAGAWLVLILMFAALAGGPWLLVGQQLPLNFAPLLLIFCILLLKLVSHGALYRIALFGKDAVAEGLGFGGLQIARPELRLLLASLIAGAFVMLIAGAIFLVFAISLSLSGLASGYESSLAAVCAIWRRHSGVDYVFIVYILAAILFLIFVALKFVLMPAANIGGRKLVALNALGLSSGNVGRLFIGLMVIVLPFALVCGLAVRQFGHGNAFMWLHSALLVLTIFGLFPLIVGFLASAYRQIMAIRSK</sequence>
<evidence type="ECO:0000313" key="3">
    <source>
        <dbReference type="Proteomes" id="UP000199150"/>
    </source>
</evidence>
<feature type="transmembrane region" description="Helical" evidence="1">
    <location>
        <begin position="7"/>
        <end position="29"/>
    </location>
</feature>
<feature type="transmembrane region" description="Helical" evidence="1">
    <location>
        <begin position="197"/>
        <end position="216"/>
    </location>
</feature>
<reference evidence="3" key="1">
    <citation type="submission" date="2016-10" db="EMBL/GenBank/DDBJ databases">
        <authorList>
            <person name="Varghese N."/>
            <person name="Submissions S."/>
        </authorList>
    </citation>
    <scope>NUCLEOTIDE SEQUENCE [LARGE SCALE GENOMIC DNA]</scope>
    <source>
        <strain evidence="3">CGMCC 1.3431</strain>
    </source>
</reference>
<dbReference type="EMBL" id="FMTS01000001">
    <property type="protein sequence ID" value="SCW38099.1"/>
    <property type="molecule type" value="Genomic_DNA"/>
</dbReference>
<dbReference type="STRING" id="260084.SAMN02927928_0823"/>
<feature type="transmembrane region" description="Helical" evidence="1">
    <location>
        <begin position="41"/>
        <end position="60"/>
    </location>
</feature>
<dbReference type="AlphaFoldDB" id="A0A1G4Q1P4"/>
<feature type="transmembrane region" description="Helical" evidence="1">
    <location>
        <begin position="94"/>
        <end position="118"/>
    </location>
</feature>
<keyword evidence="1" id="KW-0472">Membrane</keyword>
<name>A0A1G4Q1P4_9CAUL</name>
<protein>
    <submittedName>
        <fullName evidence="2">Uncharacterized protein</fullName>
    </submittedName>
</protein>
<accession>A0A1G4Q1P4</accession>
<evidence type="ECO:0000256" key="1">
    <source>
        <dbReference type="SAM" id="Phobius"/>
    </source>
</evidence>
<keyword evidence="1" id="KW-1133">Transmembrane helix</keyword>
<evidence type="ECO:0000313" key="2">
    <source>
        <dbReference type="EMBL" id="SCW38099.1"/>
    </source>
</evidence>
<proteinExistence type="predicted"/>
<organism evidence="2 3">
    <name type="scientific">Asticcacaulis taihuensis</name>
    <dbReference type="NCBI Taxonomy" id="260084"/>
    <lineage>
        <taxon>Bacteria</taxon>
        <taxon>Pseudomonadati</taxon>
        <taxon>Pseudomonadota</taxon>
        <taxon>Alphaproteobacteria</taxon>
        <taxon>Caulobacterales</taxon>
        <taxon>Caulobacteraceae</taxon>
        <taxon>Asticcacaulis</taxon>
    </lineage>
</organism>